<evidence type="ECO:0000256" key="1">
    <source>
        <dbReference type="SAM" id="MobiDB-lite"/>
    </source>
</evidence>
<dbReference type="FunCoup" id="A0A1W4X334">
    <property type="interactions" value="1"/>
</dbReference>
<evidence type="ECO:0000256" key="2">
    <source>
        <dbReference type="SAM" id="Phobius"/>
    </source>
</evidence>
<keyword evidence="2" id="KW-0472">Membrane</keyword>
<evidence type="ECO:0000313" key="3">
    <source>
        <dbReference type="Proteomes" id="UP000192223"/>
    </source>
</evidence>
<keyword evidence="3" id="KW-1185">Reference proteome</keyword>
<keyword evidence="2" id="KW-1133">Transmembrane helix</keyword>
<sequence length="707" mass="78432">MQVLLLLKDVPFIVFSVVIVLFFSRVTSSDKVADVNNFSQLKQGMELVILSVDRHDRLPKNYHLEDFFWTGSGDDSTETEQRNDNLKPHNNNLPTKSTTIDFNQNQPDSSTKCIPICDNSATDDQTDIEYNITLNENDVDHQFWLITVLESDGKNLILTDLKDSLEKLYKTAFNRHQKLHLGIKDDRHKRATQSEEVVNVHIHNISKMINDGTERIEVIYHVSVSGKPVIAATAAEDMKLVSDNEIVNELGLSPVIKAEPYLKPSQPEYLETAKNTWLFIGAALSILFLLLLLATLLTLSFSKKKKTGLGSANRRQVFEHGTVGRESDNKSFVVSEADKRGIANEGRKLSSSYVNYKDEATLTKTFKSTGSMTSRPNSCSTSTVSSSDSSLDISPLVVAQKKLKMQMNKINVSRPKGAYNRTAPFDEHVVRSNSTDSSDTTDFSTRDSVDTVLAGTGGQESAILSAKSYLSMPSVKSFPRSNVPDSLNKILQPVSVLHLDLMDDNYEERVEKPQGFFKSNSMSAMEDPGVVGPLVWELHRKGLQESKEEDSNVGRNAAVMRKRFHDLLDDTFSLFGNRRGSLANLKIMNTLSESKSRSAATSSKTQNALNQPEDFIKPRPKTSYGRASRSSEITKPKGAWNSHTPSPLTRPVSAGILKKHRPPQVDVDQILAEGALKPDDPALTLINSIKTEIKKCSLPGSTANLVE</sequence>
<reference evidence="4" key="1">
    <citation type="submission" date="2025-08" db="UniProtKB">
        <authorList>
            <consortium name="RefSeq"/>
        </authorList>
    </citation>
    <scope>IDENTIFICATION</scope>
    <source>
        <tissue evidence="4">Entire body</tissue>
    </source>
</reference>
<evidence type="ECO:0000313" key="4">
    <source>
        <dbReference type="RefSeq" id="XP_018330536.1"/>
    </source>
</evidence>
<accession>A0A1W4X334</accession>
<dbReference type="Proteomes" id="UP000192223">
    <property type="component" value="Unplaced"/>
</dbReference>
<proteinExistence type="predicted"/>
<dbReference type="InParanoid" id="A0A1W4X334"/>
<protein>
    <submittedName>
        <fullName evidence="4">Uncharacterized protein LOC108740646</fullName>
    </submittedName>
</protein>
<dbReference type="OrthoDB" id="6624682at2759"/>
<gene>
    <name evidence="4" type="primary">LOC108740646</name>
</gene>
<feature type="region of interest" description="Disordered" evidence="1">
    <location>
        <begin position="592"/>
        <end position="648"/>
    </location>
</feature>
<dbReference type="AlphaFoldDB" id="A0A1W4X334"/>
<dbReference type="STRING" id="224129.A0A1W4X334"/>
<feature type="transmembrane region" description="Helical" evidence="2">
    <location>
        <begin position="277"/>
        <end position="299"/>
    </location>
</feature>
<feature type="compositionally biased region" description="Polar residues" evidence="1">
    <location>
        <begin position="88"/>
        <end position="107"/>
    </location>
</feature>
<keyword evidence="2" id="KW-0812">Transmembrane</keyword>
<organism evidence="3 4">
    <name type="scientific">Agrilus planipennis</name>
    <name type="common">Emerald ash borer</name>
    <name type="synonym">Agrilus marcopoli</name>
    <dbReference type="NCBI Taxonomy" id="224129"/>
    <lineage>
        <taxon>Eukaryota</taxon>
        <taxon>Metazoa</taxon>
        <taxon>Ecdysozoa</taxon>
        <taxon>Arthropoda</taxon>
        <taxon>Hexapoda</taxon>
        <taxon>Insecta</taxon>
        <taxon>Pterygota</taxon>
        <taxon>Neoptera</taxon>
        <taxon>Endopterygota</taxon>
        <taxon>Coleoptera</taxon>
        <taxon>Polyphaga</taxon>
        <taxon>Elateriformia</taxon>
        <taxon>Buprestoidea</taxon>
        <taxon>Buprestidae</taxon>
        <taxon>Agrilinae</taxon>
        <taxon>Agrilus</taxon>
    </lineage>
</organism>
<feature type="region of interest" description="Disordered" evidence="1">
    <location>
        <begin position="75"/>
        <end position="107"/>
    </location>
</feature>
<dbReference type="GeneID" id="108740646"/>
<name>A0A1W4X334_AGRPL</name>
<dbReference type="KEGG" id="apln:108740646"/>
<dbReference type="RefSeq" id="XP_018330536.1">
    <property type="nucleotide sequence ID" value="XM_018475034.2"/>
</dbReference>